<evidence type="ECO:0000256" key="3">
    <source>
        <dbReference type="ARBA" id="ARBA00022448"/>
    </source>
</evidence>
<keyword evidence="13" id="KW-1185">Reference proteome</keyword>
<evidence type="ECO:0000313" key="12">
    <source>
        <dbReference type="EMBL" id="PFH48394.1"/>
    </source>
</evidence>
<dbReference type="GO" id="GO:0005743">
    <property type="term" value="C:mitochondrial inner membrane"/>
    <property type="evidence" value="ECO:0007669"/>
    <property type="project" value="UniProtKB-SubCell"/>
</dbReference>
<keyword evidence="3 11" id="KW-0813">Transport</keyword>
<gene>
    <name evidence="12" type="ORF">AMATHDRAFT_5830</name>
</gene>
<evidence type="ECO:0000256" key="4">
    <source>
        <dbReference type="ARBA" id="ARBA00022547"/>
    </source>
</evidence>
<dbReference type="AlphaFoldDB" id="A0A2A9NGF8"/>
<accession>A0A2A9NGF8</accession>
<keyword evidence="5 11" id="KW-0375">Hydrogen ion transport</keyword>
<evidence type="ECO:0000256" key="10">
    <source>
        <dbReference type="ARBA" id="ARBA00023310"/>
    </source>
</evidence>
<keyword evidence="7 11" id="KW-0406">Ion transport</keyword>
<evidence type="ECO:0000256" key="7">
    <source>
        <dbReference type="ARBA" id="ARBA00023065"/>
    </source>
</evidence>
<comment type="similarity">
    <text evidence="2 11">Belongs to the ATPase e subunit family.</text>
</comment>
<dbReference type="STRING" id="703135.A0A2A9NGF8"/>
<evidence type="ECO:0000313" key="13">
    <source>
        <dbReference type="Proteomes" id="UP000242287"/>
    </source>
</evidence>
<dbReference type="OrthoDB" id="2125027at2759"/>
<evidence type="ECO:0000256" key="2">
    <source>
        <dbReference type="ARBA" id="ARBA00007333"/>
    </source>
</evidence>
<keyword evidence="6 11" id="KW-0999">Mitochondrion inner membrane</keyword>
<dbReference type="Pfam" id="PF05680">
    <property type="entry name" value="ATP-synt_E"/>
    <property type="match status" value="1"/>
</dbReference>
<dbReference type="GO" id="GO:0015078">
    <property type="term" value="F:proton transmembrane transporter activity"/>
    <property type="evidence" value="ECO:0007669"/>
    <property type="project" value="InterPro"/>
</dbReference>
<evidence type="ECO:0000256" key="1">
    <source>
        <dbReference type="ARBA" id="ARBA00004273"/>
    </source>
</evidence>
<evidence type="ECO:0000256" key="6">
    <source>
        <dbReference type="ARBA" id="ARBA00022792"/>
    </source>
</evidence>
<evidence type="ECO:0000256" key="8">
    <source>
        <dbReference type="ARBA" id="ARBA00023128"/>
    </source>
</evidence>
<dbReference type="InterPro" id="IPR008386">
    <property type="entry name" value="ATP_synth_F0_esu_mt"/>
</dbReference>
<reference evidence="12 13" key="1">
    <citation type="submission" date="2014-02" db="EMBL/GenBank/DDBJ databases">
        <title>Transposable element dynamics among asymbiotic and ectomycorrhizal Amanita fungi.</title>
        <authorList>
            <consortium name="DOE Joint Genome Institute"/>
            <person name="Hess J."/>
            <person name="Skrede I."/>
            <person name="Wolfe B."/>
            <person name="LaButti K."/>
            <person name="Ohm R.A."/>
            <person name="Grigoriev I.V."/>
            <person name="Pringle A."/>
        </authorList>
    </citation>
    <scope>NUCLEOTIDE SEQUENCE [LARGE SCALE GENOMIC DNA]</scope>
    <source>
        <strain evidence="12 13">SKay4041</strain>
    </source>
</reference>
<keyword evidence="8 11" id="KW-0496">Mitochondrion</keyword>
<dbReference type="Proteomes" id="UP000242287">
    <property type="component" value="Unassembled WGS sequence"/>
</dbReference>
<organism evidence="12 13">
    <name type="scientific">Amanita thiersii Skay4041</name>
    <dbReference type="NCBI Taxonomy" id="703135"/>
    <lineage>
        <taxon>Eukaryota</taxon>
        <taxon>Fungi</taxon>
        <taxon>Dikarya</taxon>
        <taxon>Basidiomycota</taxon>
        <taxon>Agaricomycotina</taxon>
        <taxon>Agaricomycetes</taxon>
        <taxon>Agaricomycetidae</taxon>
        <taxon>Agaricales</taxon>
        <taxon>Pluteineae</taxon>
        <taxon>Amanitaceae</taxon>
        <taxon>Amanita</taxon>
    </lineage>
</organism>
<keyword evidence="10 11" id="KW-0066">ATP synthesis</keyword>
<comment type="subcellular location">
    <subcellularLocation>
        <location evidence="1 11">Mitochondrion inner membrane</location>
    </subcellularLocation>
</comment>
<comment type="function">
    <text evidence="11">Subunit e, of the mitochondrial membrane ATP synthase complex (F(1)F(0) ATP synthase or Complex V) that produces ATP from ADP in the presence of a proton gradient across the membrane which is generated by electron transport complexes of the respiratory chain. ATP synthase complex consist of a soluble F(1) head domain - the catalytic core - and a membrane F(1) domain - the membrane proton channel. These two domains are linked by a central stalk rotating inside the F(1) region and a stationary peripheral stalk. During catalysis, ATP synthesis in the catalytic domain of F(1) is coupled via a rotary mechanism of the central stalk subunits to proton translocation. In vivo, can only synthesize ATP although its ATP hydrolase activity can be activated artificially in vitro. Part of the complex F(0) domain.</text>
</comment>
<proteinExistence type="inferred from homology"/>
<evidence type="ECO:0000256" key="5">
    <source>
        <dbReference type="ARBA" id="ARBA00022781"/>
    </source>
</evidence>
<keyword evidence="4 11" id="KW-0138">CF(0)</keyword>
<sequence>MASPTVNVARYSALAFGVVYGWYHRKTLQTAHEQHKLDHALHEREHLIKEAKEAYRRQKEAKKDTSVVMDPEDPRFDLEKLLLKYEKASS</sequence>
<evidence type="ECO:0000256" key="9">
    <source>
        <dbReference type="ARBA" id="ARBA00023136"/>
    </source>
</evidence>
<name>A0A2A9NGF8_9AGAR</name>
<keyword evidence="9" id="KW-0472">Membrane</keyword>
<comment type="subunit">
    <text evidence="11">F-type ATPases have 2 components, CF(1) - the catalytic core - and CF(0) - the membrane proton channel. CF(1) and CF(0) have multiple subunits.</text>
</comment>
<protein>
    <recommendedName>
        <fullName evidence="11">ATP synthase F(0) complex subunit e, mitochondrial</fullName>
    </recommendedName>
</protein>
<dbReference type="GO" id="GO:0015986">
    <property type="term" value="P:proton motive force-driven ATP synthesis"/>
    <property type="evidence" value="ECO:0007669"/>
    <property type="project" value="InterPro"/>
</dbReference>
<dbReference type="GO" id="GO:0045259">
    <property type="term" value="C:proton-transporting ATP synthase complex"/>
    <property type="evidence" value="ECO:0007669"/>
    <property type="project" value="UniProtKB-UniRule"/>
</dbReference>
<evidence type="ECO:0000256" key="11">
    <source>
        <dbReference type="RuleBase" id="RU367005"/>
    </source>
</evidence>
<dbReference type="EMBL" id="KZ302064">
    <property type="protein sequence ID" value="PFH48394.1"/>
    <property type="molecule type" value="Genomic_DNA"/>
</dbReference>